<keyword evidence="3" id="KW-1185">Reference proteome</keyword>
<name>A0AAN8JX90_PATCE</name>
<proteinExistence type="predicted"/>
<feature type="chain" id="PRO_5042911280" evidence="1">
    <location>
        <begin position="20"/>
        <end position="292"/>
    </location>
</feature>
<comment type="caution">
    <text evidence="2">The sequence shown here is derived from an EMBL/GenBank/DDBJ whole genome shotgun (WGS) entry which is preliminary data.</text>
</comment>
<dbReference type="Proteomes" id="UP001347796">
    <property type="component" value="Unassembled WGS sequence"/>
</dbReference>
<sequence length="292" mass="30690">MVTTVAAFVTVLLLGAALAQSPEPPTHPLPPVGNLTEFIQIIIADFEDDDFANITTRGTEDLNTPRKKRSLGFGGHGFGGYGNGAYGNNNAFFGSAGNGGYGHGGYGNGAFGNNNAFFGNGGSYGGGCGSYPAQGISFARCFTPGRVVVQNNHIVRNYYKEGNYGQCLNYFRALPCNNVATVTHGYVGHITATSGRSYTVNACQSCCGGNPGIIVRCNSRPYSRLVRQFVFKPQINNVNYNNYNQYNVQDGGYGGYVDYGYGGIGGYGYGGFGGDYGYGGGHGYGDAGCPTC</sequence>
<evidence type="ECO:0000313" key="2">
    <source>
        <dbReference type="EMBL" id="KAK6187562.1"/>
    </source>
</evidence>
<organism evidence="2 3">
    <name type="scientific">Patella caerulea</name>
    <name type="common">Rayed Mediterranean limpet</name>
    <dbReference type="NCBI Taxonomy" id="87958"/>
    <lineage>
        <taxon>Eukaryota</taxon>
        <taxon>Metazoa</taxon>
        <taxon>Spiralia</taxon>
        <taxon>Lophotrochozoa</taxon>
        <taxon>Mollusca</taxon>
        <taxon>Gastropoda</taxon>
        <taxon>Patellogastropoda</taxon>
        <taxon>Patelloidea</taxon>
        <taxon>Patellidae</taxon>
        <taxon>Patella</taxon>
    </lineage>
</organism>
<reference evidence="2 3" key="1">
    <citation type="submission" date="2024-01" db="EMBL/GenBank/DDBJ databases">
        <title>The genome of the rayed Mediterranean limpet Patella caerulea (Linnaeus, 1758).</title>
        <authorList>
            <person name="Anh-Thu Weber A."/>
            <person name="Halstead-Nussloch G."/>
        </authorList>
    </citation>
    <scope>NUCLEOTIDE SEQUENCE [LARGE SCALE GENOMIC DNA]</scope>
    <source>
        <strain evidence="2">AATW-2023a</strain>
        <tissue evidence="2">Whole specimen</tissue>
    </source>
</reference>
<gene>
    <name evidence="2" type="ORF">SNE40_005560</name>
</gene>
<feature type="signal peptide" evidence="1">
    <location>
        <begin position="1"/>
        <end position="19"/>
    </location>
</feature>
<dbReference type="AlphaFoldDB" id="A0AAN8JX90"/>
<evidence type="ECO:0000256" key="1">
    <source>
        <dbReference type="SAM" id="SignalP"/>
    </source>
</evidence>
<keyword evidence="1" id="KW-0732">Signal</keyword>
<accession>A0AAN8JX90</accession>
<evidence type="ECO:0000313" key="3">
    <source>
        <dbReference type="Proteomes" id="UP001347796"/>
    </source>
</evidence>
<protein>
    <submittedName>
        <fullName evidence="2">Uncharacterized protein</fullName>
    </submittedName>
</protein>
<dbReference type="EMBL" id="JAZGQO010000004">
    <property type="protein sequence ID" value="KAK6187562.1"/>
    <property type="molecule type" value="Genomic_DNA"/>
</dbReference>